<accession>A0A6A5XYZ2</accession>
<comment type="subcellular location">
    <subcellularLocation>
        <location evidence="1">Membrane</location>
        <topology evidence="1">Multi-pass membrane protein</topology>
    </subcellularLocation>
</comment>
<dbReference type="SUPFAM" id="SSF103473">
    <property type="entry name" value="MFS general substrate transporter"/>
    <property type="match status" value="1"/>
</dbReference>
<dbReference type="Proteomes" id="UP000799778">
    <property type="component" value="Unassembled WGS sequence"/>
</dbReference>
<feature type="transmembrane region" description="Helical" evidence="7">
    <location>
        <begin position="399"/>
        <end position="421"/>
    </location>
</feature>
<evidence type="ECO:0000256" key="3">
    <source>
        <dbReference type="ARBA" id="ARBA00022692"/>
    </source>
</evidence>
<dbReference type="InterPro" id="IPR011701">
    <property type="entry name" value="MFS"/>
</dbReference>
<keyword evidence="5 7" id="KW-0472">Membrane</keyword>
<feature type="transmembrane region" description="Helical" evidence="7">
    <location>
        <begin position="95"/>
        <end position="113"/>
    </location>
</feature>
<dbReference type="PANTHER" id="PTHR23502">
    <property type="entry name" value="MAJOR FACILITATOR SUPERFAMILY"/>
    <property type="match status" value="1"/>
</dbReference>
<dbReference type="InterPro" id="IPR036259">
    <property type="entry name" value="MFS_trans_sf"/>
</dbReference>
<organism evidence="9 10">
    <name type="scientific">Aaosphaeria arxii CBS 175.79</name>
    <dbReference type="NCBI Taxonomy" id="1450172"/>
    <lineage>
        <taxon>Eukaryota</taxon>
        <taxon>Fungi</taxon>
        <taxon>Dikarya</taxon>
        <taxon>Ascomycota</taxon>
        <taxon>Pezizomycotina</taxon>
        <taxon>Dothideomycetes</taxon>
        <taxon>Pleosporomycetidae</taxon>
        <taxon>Pleosporales</taxon>
        <taxon>Pleosporales incertae sedis</taxon>
        <taxon>Aaosphaeria</taxon>
    </lineage>
</organism>
<feature type="transmembrane region" description="Helical" evidence="7">
    <location>
        <begin position="125"/>
        <end position="146"/>
    </location>
</feature>
<dbReference type="Pfam" id="PF07690">
    <property type="entry name" value="MFS_1"/>
    <property type="match status" value="1"/>
</dbReference>
<dbReference type="GO" id="GO:0005886">
    <property type="term" value="C:plasma membrane"/>
    <property type="evidence" value="ECO:0007669"/>
    <property type="project" value="TreeGrafter"/>
</dbReference>
<feature type="transmembrane region" description="Helical" evidence="7">
    <location>
        <begin position="63"/>
        <end position="83"/>
    </location>
</feature>
<keyword evidence="10" id="KW-1185">Reference proteome</keyword>
<name>A0A6A5XYZ2_9PLEO</name>
<feature type="transmembrane region" description="Helical" evidence="7">
    <location>
        <begin position="153"/>
        <end position="176"/>
    </location>
</feature>
<evidence type="ECO:0000313" key="9">
    <source>
        <dbReference type="EMBL" id="KAF2018113.1"/>
    </source>
</evidence>
<feature type="transmembrane region" description="Helical" evidence="7">
    <location>
        <begin position="340"/>
        <end position="359"/>
    </location>
</feature>
<evidence type="ECO:0000256" key="7">
    <source>
        <dbReference type="SAM" id="Phobius"/>
    </source>
</evidence>
<dbReference type="PROSITE" id="PS50850">
    <property type="entry name" value="MFS"/>
    <property type="match status" value="1"/>
</dbReference>
<comment type="similarity">
    <text evidence="2">Belongs to the major facilitator superfamily.</text>
</comment>
<feature type="transmembrane region" description="Helical" evidence="7">
    <location>
        <begin position="182"/>
        <end position="204"/>
    </location>
</feature>
<evidence type="ECO:0000256" key="4">
    <source>
        <dbReference type="ARBA" id="ARBA00022989"/>
    </source>
</evidence>
<evidence type="ECO:0000313" key="10">
    <source>
        <dbReference type="Proteomes" id="UP000799778"/>
    </source>
</evidence>
<dbReference type="RefSeq" id="XP_033386452.1">
    <property type="nucleotide sequence ID" value="XM_033533077.1"/>
</dbReference>
<dbReference type="OrthoDB" id="3561359at2759"/>
<keyword evidence="3 7" id="KW-0812">Transmembrane</keyword>
<proteinExistence type="inferred from homology"/>
<dbReference type="Gene3D" id="1.20.1250.20">
    <property type="entry name" value="MFS general substrate transporter like domains"/>
    <property type="match status" value="1"/>
</dbReference>
<feature type="transmembrane region" description="Helical" evidence="7">
    <location>
        <begin position="250"/>
        <end position="277"/>
    </location>
</feature>
<evidence type="ECO:0000259" key="8">
    <source>
        <dbReference type="PROSITE" id="PS50850"/>
    </source>
</evidence>
<dbReference type="CDD" id="cd17323">
    <property type="entry name" value="MFS_Tpo1_MDR_like"/>
    <property type="match status" value="1"/>
</dbReference>
<reference evidence="9" key="1">
    <citation type="journal article" date="2020" name="Stud. Mycol.">
        <title>101 Dothideomycetes genomes: a test case for predicting lifestyles and emergence of pathogens.</title>
        <authorList>
            <person name="Haridas S."/>
            <person name="Albert R."/>
            <person name="Binder M."/>
            <person name="Bloem J."/>
            <person name="Labutti K."/>
            <person name="Salamov A."/>
            <person name="Andreopoulos B."/>
            <person name="Baker S."/>
            <person name="Barry K."/>
            <person name="Bills G."/>
            <person name="Bluhm B."/>
            <person name="Cannon C."/>
            <person name="Castanera R."/>
            <person name="Culley D."/>
            <person name="Daum C."/>
            <person name="Ezra D."/>
            <person name="Gonzalez J."/>
            <person name="Henrissat B."/>
            <person name="Kuo A."/>
            <person name="Liang C."/>
            <person name="Lipzen A."/>
            <person name="Lutzoni F."/>
            <person name="Magnuson J."/>
            <person name="Mondo S."/>
            <person name="Nolan M."/>
            <person name="Ohm R."/>
            <person name="Pangilinan J."/>
            <person name="Park H.-J."/>
            <person name="Ramirez L."/>
            <person name="Alfaro M."/>
            <person name="Sun H."/>
            <person name="Tritt A."/>
            <person name="Yoshinaga Y."/>
            <person name="Zwiers L.-H."/>
            <person name="Turgeon B."/>
            <person name="Goodwin S."/>
            <person name="Spatafora J."/>
            <person name="Crous P."/>
            <person name="Grigoriev I."/>
        </authorList>
    </citation>
    <scope>NUCLEOTIDE SEQUENCE</scope>
    <source>
        <strain evidence="9">CBS 175.79</strain>
    </source>
</reference>
<feature type="region of interest" description="Disordered" evidence="6">
    <location>
        <begin position="213"/>
        <end position="232"/>
    </location>
</feature>
<feature type="transmembrane region" description="Helical" evidence="7">
    <location>
        <begin position="297"/>
        <end position="319"/>
    </location>
</feature>
<evidence type="ECO:0000256" key="1">
    <source>
        <dbReference type="ARBA" id="ARBA00004141"/>
    </source>
</evidence>
<sequence length="475" mass="52352">MVDATNTSSFFTSESGDHPQHLTHTRKLILVLIVCNGILCVTCSSSIYTTTYAQIDEEFKSDTLLSTAGLSSFVFGIGLGPLITGPLSEQHGRRPVYLISWILFIIWTIPSAIGKNITTLIITRFLAGLAGGTYLSVAGGTVSDIYPKDRIKIPMALVSAAAFIGPCLGPVLGGFINYHQNWRWTYCFILIWAALLLIAVLIMVPETHRRVRSSRESTSAGKKVRDTGATVADPDVRSEQRDRLLLLRPLYLLLYEPMCTILSIYTAILLGILYLFFGGIPMIVQELYGFNAWQAGLTFLGIICGMITATVGIMISTYSSCKSPVSRLVSTKNGQPERHLPLAIFGSILNPLGLFWFAWSTRSDIHWMLPITGSAVFGCGTILTFSGIFTYLVEAYHMYAASVLASNGLLRCTFAAIFPLFGAKMYNSLGFTWANTVLAFMTVLLMPFPYIFFIFGQRLRMKSNFARGSEILGCR</sequence>
<dbReference type="InterPro" id="IPR020846">
    <property type="entry name" value="MFS_dom"/>
</dbReference>
<keyword evidence="4 7" id="KW-1133">Transmembrane helix</keyword>
<evidence type="ECO:0000256" key="6">
    <source>
        <dbReference type="SAM" id="MobiDB-lite"/>
    </source>
</evidence>
<dbReference type="EMBL" id="ML978068">
    <property type="protein sequence ID" value="KAF2018113.1"/>
    <property type="molecule type" value="Genomic_DNA"/>
</dbReference>
<protein>
    <submittedName>
        <fullName evidence="9">MFS general substrate transporter</fullName>
    </submittedName>
</protein>
<evidence type="ECO:0000256" key="2">
    <source>
        <dbReference type="ARBA" id="ARBA00008335"/>
    </source>
</evidence>
<dbReference type="AlphaFoldDB" id="A0A6A5XYZ2"/>
<feature type="transmembrane region" description="Helical" evidence="7">
    <location>
        <begin position="365"/>
        <end position="392"/>
    </location>
</feature>
<evidence type="ECO:0000256" key="5">
    <source>
        <dbReference type="ARBA" id="ARBA00023136"/>
    </source>
</evidence>
<dbReference type="PANTHER" id="PTHR23502:SF7">
    <property type="entry name" value="DRUG_PROTON ANTIPORTER YHK8-RELATED"/>
    <property type="match status" value="1"/>
</dbReference>
<dbReference type="GO" id="GO:0022857">
    <property type="term" value="F:transmembrane transporter activity"/>
    <property type="evidence" value="ECO:0007669"/>
    <property type="project" value="InterPro"/>
</dbReference>
<feature type="transmembrane region" description="Helical" evidence="7">
    <location>
        <begin position="28"/>
        <end position="51"/>
    </location>
</feature>
<gene>
    <name evidence="9" type="ORF">BU24DRAFT_479467</name>
</gene>
<feature type="transmembrane region" description="Helical" evidence="7">
    <location>
        <begin position="433"/>
        <end position="455"/>
    </location>
</feature>
<dbReference type="GeneID" id="54290474"/>
<dbReference type="FunFam" id="1.20.1250.20:FF:000082">
    <property type="entry name" value="MFS multidrug transporter, putative"/>
    <property type="match status" value="1"/>
</dbReference>
<feature type="domain" description="Major facilitator superfamily (MFS) profile" evidence="8">
    <location>
        <begin position="30"/>
        <end position="459"/>
    </location>
</feature>